<protein>
    <submittedName>
        <fullName evidence="1">Uncharacterized protein</fullName>
    </submittedName>
</protein>
<comment type="caution">
    <text evidence="1">The sequence shown here is derived from an EMBL/GenBank/DDBJ whole genome shotgun (WGS) entry which is preliminary data.</text>
</comment>
<organism evidence="1 2">
    <name type="scientific">Dreissena polymorpha</name>
    <name type="common">Zebra mussel</name>
    <name type="synonym">Mytilus polymorpha</name>
    <dbReference type="NCBI Taxonomy" id="45954"/>
    <lineage>
        <taxon>Eukaryota</taxon>
        <taxon>Metazoa</taxon>
        <taxon>Spiralia</taxon>
        <taxon>Lophotrochozoa</taxon>
        <taxon>Mollusca</taxon>
        <taxon>Bivalvia</taxon>
        <taxon>Autobranchia</taxon>
        <taxon>Heteroconchia</taxon>
        <taxon>Euheterodonta</taxon>
        <taxon>Imparidentia</taxon>
        <taxon>Neoheterodontei</taxon>
        <taxon>Myida</taxon>
        <taxon>Dreissenoidea</taxon>
        <taxon>Dreissenidae</taxon>
        <taxon>Dreissena</taxon>
    </lineage>
</organism>
<dbReference type="EMBL" id="JAIWYP010000004">
    <property type="protein sequence ID" value="KAH3843852.1"/>
    <property type="molecule type" value="Genomic_DNA"/>
</dbReference>
<dbReference type="AlphaFoldDB" id="A0A9D4KR65"/>
<dbReference type="Proteomes" id="UP000828390">
    <property type="component" value="Unassembled WGS sequence"/>
</dbReference>
<name>A0A9D4KR65_DREPO</name>
<keyword evidence="2" id="KW-1185">Reference proteome</keyword>
<evidence type="ECO:0000313" key="2">
    <source>
        <dbReference type="Proteomes" id="UP000828390"/>
    </source>
</evidence>
<accession>A0A9D4KR65</accession>
<evidence type="ECO:0000313" key="1">
    <source>
        <dbReference type="EMBL" id="KAH3843852.1"/>
    </source>
</evidence>
<proteinExistence type="predicted"/>
<reference evidence="1" key="1">
    <citation type="journal article" date="2019" name="bioRxiv">
        <title>The Genome of the Zebra Mussel, Dreissena polymorpha: A Resource for Invasive Species Research.</title>
        <authorList>
            <person name="McCartney M.A."/>
            <person name="Auch B."/>
            <person name="Kono T."/>
            <person name="Mallez S."/>
            <person name="Zhang Y."/>
            <person name="Obille A."/>
            <person name="Becker A."/>
            <person name="Abrahante J.E."/>
            <person name="Garbe J."/>
            <person name="Badalamenti J.P."/>
            <person name="Herman A."/>
            <person name="Mangelson H."/>
            <person name="Liachko I."/>
            <person name="Sullivan S."/>
            <person name="Sone E.D."/>
            <person name="Koren S."/>
            <person name="Silverstein K.A.T."/>
            <person name="Beckman K.B."/>
            <person name="Gohl D.M."/>
        </authorList>
    </citation>
    <scope>NUCLEOTIDE SEQUENCE</scope>
    <source>
        <strain evidence="1">Duluth1</strain>
        <tissue evidence="1">Whole animal</tissue>
    </source>
</reference>
<sequence>METAEPPDSINASYFDEYVQHDGDLECHGMPTNENICSDILREEEEQRNHLKVKFDNEDTEEEDSDAFICCMFLMCMYAFITKICFV</sequence>
<reference evidence="1" key="2">
    <citation type="submission" date="2020-11" db="EMBL/GenBank/DDBJ databases">
        <authorList>
            <person name="McCartney M.A."/>
            <person name="Auch B."/>
            <person name="Kono T."/>
            <person name="Mallez S."/>
            <person name="Becker A."/>
            <person name="Gohl D.M."/>
            <person name="Silverstein K.A.T."/>
            <person name="Koren S."/>
            <person name="Bechman K.B."/>
            <person name="Herman A."/>
            <person name="Abrahante J.E."/>
            <person name="Garbe J."/>
        </authorList>
    </citation>
    <scope>NUCLEOTIDE SEQUENCE</scope>
    <source>
        <strain evidence="1">Duluth1</strain>
        <tissue evidence="1">Whole animal</tissue>
    </source>
</reference>
<gene>
    <name evidence="1" type="ORF">DPMN_117383</name>
</gene>